<dbReference type="AlphaFoldDB" id="A0A3G1KYK9"/>
<dbReference type="NCBIfam" id="NF004637">
    <property type="entry name" value="PRK05986.1"/>
    <property type="match status" value="1"/>
</dbReference>
<dbReference type="GO" id="GO:0009236">
    <property type="term" value="P:cobalamin biosynthetic process"/>
    <property type="evidence" value="ECO:0007669"/>
    <property type="project" value="InterPro"/>
</dbReference>
<organism evidence="1 2">
    <name type="scientific">Formimonas warabiya</name>
    <dbReference type="NCBI Taxonomy" id="1761012"/>
    <lineage>
        <taxon>Bacteria</taxon>
        <taxon>Bacillati</taxon>
        <taxon>Bacillota</taxon>
        <taxon>Clostridia</taxon>
        <taxon>Eubacteriales</taxon>
        <taxon>Peptococcaceae</taxon>
        <taxon>Candidatus Formimonas</taxon>
    </lineage>
</organism>
<proteinExistence type="predicted"/>
<dbReference type="KEGG" id="fwa:DCMF_24980"/>
<dbReference type="CDD" id="cd00561">
    <property type="entry name" value="CobA_ACA"/>
    <property type="match status" value="1"/>
</dbReference>
<reference evidence="1 2" key="1">
    <citation type="submission" date="2016-10" db="EMBL/GenBank/DDBJ databases">
        <title>Complete Genome Sequence of Peptococcaceae strain DCMF.</title>
        <authorList>
            <person name="Edwards R.J."/>
            <person name="Holland S.I."/>
            <person name="Deshpande N.P."/>
            <person name="Wong Y.K."/>
            <person name="Ertan H."/>
            <person name="Manefield M."/>
            <person name="Russell T.L."/>
            <person name="Lee M.J."/>
        </authorList>
    </citation>
    <scope>NUCLEOTIDE SEQUENCE [LARGE SCALE GENOMIC DNA]</scope>
    <source>
        <strain evidence="1 2">DCMF</strain>
    </source>
</reference>
<accession>A0A3G1KYK9</accession>
<keyword evidence="1" id="KW-0808">Transferase</keyword>
<keyword evidence="2" id="KW-1185">Reference proteome</keyword>
<sequence length="179" mass="19849">MKDHGEKRGYVQVYTGECKGKTTAALGLAFRAAGHGLKTYIGQFMKGQEYGELKSAQMMEPLITIEQYGKESMVDPGVLPETANVIMAKAGLDLCKKAMLSGSYDIVVFDEICYACFFRLINLKEIIEVIKAKPPAVEVILTGRYAPKELIALADLVTEMKEVKHYFRDGVMAREGIEN</sequence>
<dbReference type="InterPro" id="IPR027417">
    <property type="entry name" value="P-loop_NTPase"/>
</dbReference>
<dbReference type="Gene3D" id="3.40.50.300">
    <property type="entry name" value="P-loop containing nucleotide triphosphate hydrolases"/>
    <property type="match status" value="1"/>
</dbReference>
<dbReference type="Proteomes" id="UP000323521">
    <property type="component" value="Chromosome"/>
</dbReference>
<dbReference type="PANTHER" id="PTHR46638">
    <property type="entry name" value="CORRINOID ADENOSYLTRANSFERASE"/>
    <property type="match status" value="1"/>
</dbReference>
<protein>
    <submittedName>
        <fullName evidence="1">Cob(I)yrinic acid a,c-diamide adenosyltransferase</fullName>
    </submittedName>
</protein>
<dbReference type="OrthoDB" id="9810309at2"/>
<dbReference type="SUPFAM" id="SSF52540">
    <property type="entry name" value="P-loop containing nucleoside triphosphate hydrolases"/>
    <property type="match status" value="1"/>
</dbReference>
<evidence type="ECO:0000313" key="2">
    <source>
        <dbReference type="Proteomes" id="UP000323521"/>
    </source>
</evidence>
<dbReference type="GO" id="GO:0008817">
    <property type="term" value="F:corrinoid adenosyltransferase activity"/>
    <property type="evidence" value="ECO:0007669"/>
    <property type="project" value="InterPro"/>
</dbReference>
<dbReference type="EMBL" id="CP017634">
    <property type="protein sequence ID" value="ATW27574.1"/>
    <property type="molecule type" value="Genomic_DNA"/>
</dbReference>
<dbReference type="PIRSF" id="PIRSF015617">
    <property type="entry name" value="Adensltrnsf_CobA"/>
    <property type="match status" value="1"/>
</dbReference>
<gene>
    <name evidence="1" type="ORF">DCMF_24980</name>
</gene>
<dbReference type="RefSeq" id="WP_148136944.1">
    <property type="nucleotide sequence ID" value="NZ_CP017634.1"/>
</dbReference>
<dbReference type="InterPro" id="IPR003724">
    <property type="entry name" value="CblAdoTrfase_CobA"/>
</dbReference>
<evidence type="ECO:0000313" key="1">
    <source>
        <dbReference type="EMBL" id="ATW27574.1"/>
    </source>
</evidence>
<name>A0A3G1KYK9_FORW1</name>
<dbReference type="GO" id="GO:0005524">
    <property type="term" value="F:ATP binding"/>
    <property type="evidence" value="ECO:0007669"/>
    <property type="project" value="InterPro"/>
</dbReference>
<dbReference type="PANTHER" id="PTHR46638:SF1">
    <property type="entry name" value="CORRINOID ADENOSYLTRANSFERASE"/>
    <property type="match status" value="1"/>
</dbReference>
<dbReference type="Pfam" id="PF02572">
    <property type="entry name" value="CobA_CobO_BtuR"/>
    <property type="match status" value="1"/>
</dbReference>